<keyword evidence="3" id="KW-1185">Reference proteome</keyword>
<reference evidence="2 3" key="1">
    <citation type="submission" date="2023-03" db="EMBL/GenBank/DDBJ databases">
        <title>Genome insight into feeding habits of ladybird beetles.</title>
        <authorList>
            <person name="Li H.-S."/>
            <person name="Huang Y.-H."/>
            <person name="Pang H."/>
        </authorList>
    </citation>
    <scope>NUCLEOTIDE SEQUENCE [LARGE SCALE GENOMIC DNA]</scope>
    <source>
        <strain evidence="2">SYSU_2023b</strain>
        <tissue evidence="2">Whole body</tissue>
    </source>
</reference>
<dbReference type="EMBL" id="JARQZJ010000142">
    <property type="protein sequence ID" value="KAK9892987.1"/>
    <property type="molecule type" value="Genomic_DNA"/>
</dbReference>
<evidence type="ECO:0000313" key="3">
    <source>
        <dbReference type="Proteomes" id="UP001431783"/>
    </source>
</evidence>
<evidence type="ECO:0000313" key="2">
    <source>
        <dbReference type="EMBL" id="KAK9892987.1"/>
    </source>
</evidence>
<keyword evidence="1" id="KW-0732">Signal</keyword>
<feature type="chain" id="PRO_5043732780" description="Secreted protein" evidence="1">
    <location>
        <begin position="23"/>
        <end position="98"/>
    </location>
</feature>
<dbReference type="AlphaFoldDB" id="A0AAW1VI80"/>
<proteinExistence type="predicted"/>
<gene>
    <name evidence="2" type="ORF">WA026_023044</name>
</gene>
<protein>
    <recommendedName>
        <fullName evidence="4">Secreted protein</fullName>
    </recommendedName>
</protein>
<organism evidence="2 3">
    <name type="scientific">Henosepilachna vigintioctopunctata</name>
    <dbReference type="NCBI Taxonomy" id="420089"/>
    <lineage>
        <taxon>Eukaryota</taxon>
        <taxon>Metazoa</taxon>
        <taxon>Ecdysozoa</taxon>
        <taxon>Arthropoda</taxon>
        <taxon>Hexapoda</taxon>
        <taxon>Insecta</taxon>
        <taxon>Pterygota</taxon>
        <taxon>Neoptera</taxon>
        <taxon>Endopterygota</taxon>
        <taxon>Coleoptera</taxon>
        <taxon>Polyphaga</taxon>
        <taxon>Cucujiformia</taxon>
        <taxon>Coccinelloidea</taxon>
        <taxon>Coccinellidae</taxon>
        <taxon>Epilachninae</taxon>
        <taxon>Epilachnini</taxon>
        <taxon>Henosepilachna</taxon>
    </lineage>
</organism>
<dbReference type="Proteomes" id="UP001431783">
    <property type="component" value="Unassembled WGS sequence"/>
</dbReference>
<name>A0AAW1VI80_9CUCU</name>
<evidence type="ECO:0008006" key="4">
    <source>
        <dbReference type="Google" id="ProtNLM"/>
    </source>
</evidence>
<comment type="caution">
    <text evidence="2">The sequence shown here is derived from an EMBL/GenBank/DDBJ whole genome shotgun (WGS) entry which is preliminary data.</text>
</comment>
<sequence length="98" mass="11035">MMVKSILLLTVCVLYNLHIVHSDQRDLKETCFREECVAEFHLGEDQEYCGSDGKPYPNTASLVCADKCAKKYGGEVHGTEGLCPDLPNAYLYWKGIFN</sequence>
<feature type="signal peptide" evidence="1">
    <location>
        <begin position="1"/>
        <end position="22"/>
    </location>
</feature>
<evidence type="ECO:0000256" key="1">
    <source>
        <dbReference type="SAM" id="SignalP"/>
    </source>
</evidence>
<accession>A0AAW1VI80</accession>